<organism evidence="3 4">
    <name type="scientific">Paramecium pentaurelia</name>
    <dbReference type="NCBI Taxonomy" id="43138"/>
    <lineage>
        <taxon>Eukaryota</taxon>
        <taxon>Sar</taxon>
        <taxon>Alveolata</taxon>
        <taxon>Ciliophora</taxon>
        <taxon>Intramacronucleata</taxon>
        <taxon>Oligohymenophorea</taxon>
        <taxon>Peniculida</taxon>
        <taxon>Parameciidae</taxon>
        <taxon>Paramecium</taxon>
    </lineage>
</organism>
<feature type="coiled-coil region" evidence="2">
    <location>
        <begin position="157"/>
        <end position="231"/>
    </location>
</feature>
<sequence>MYFNKNGLVLILSFEDLSIKVWDISKKIHGSKTCCHQAQITCLGLSKDNKVIVSTSQDKQIKIWKMENMVEDNFFDDINRLKQNLNHQKKYIQETFDKLDFSSFNKNCISLQHEANNINDIEQARLLQETIFERAEENYHNLSELRRVEMSATLRAQKTLKDEITKAGEEIKQLLKESDQQIQTINQRMIEKARCCSMAADQLSEIFTKKLRELQELKKTLTDEYETRIEQKQQNSEIKVNSQNQITITEIFCLSKTPQNSKFIGTIFTNSYIKNKTNHNLFKLWQQSQENCDKH</sequence>
<keyword evidence="2" id="KW-0175">Coiled coil</keyword>
<dbReference type="OrthoDB" id="2443807at2759"/>
<dbReference type="Pfam" id="PF00400">
    <property type="entry name" value="WD40"/>
    <property type="match status" value="1"/>
</dbReference>
<keyword evidence="1" id="KW-0853">WD repeat</keyword>
<dbReference type="InterPro" id="IPR001680">
    <property type="entry name" value="WD40_rpt"/>
</dbReference>
<accession>A0A8S1UTV7</accession>
<name>A0A8S1UTV7_9CILI</name>
<dbReference type="PROSITE" id="PS50294">
    <property type="entry name" value="WD_REPEATS_REGION"/>
    <property type="match status" value="1"/>
</dbReference>
<dbReference type="Proteomes" id="UP000689195">
    <property type="component" value="Unassembled WGS sequence"/>
</dbReference>
<evidence type="ECO:0000256" key="2">
    <source>
        <dbReference type="SAM" id="Coils"/>
    </source>
</evidence>
<protein>
    <submittedName>
        <fullName evidence="3">Uncharacterized protein</fullName>
    </submittedName>
</protein>
<dbReference type="InterPro" id="IPR019775">
    <property type="entry name" value="WD40_repeat_CS"/>
</dbReference>
<dbReference type="SMART" id="SM00320">
    <property type="entry name" value="WD40"/>
    <property type="match status" value="1"/>
</dbReference>
<dbReference type="AlphaFoldDB" id="A0A8S1UTV7"/>
<dbReference type="PROSITE" id="PS50082">
    <property type="entry name" value="WD_REPEATS_2"/>
    <property type="match status" value="2"/>
</dbReference>
<dbReference type="PROSITE" id="PS00678">
    <property type="entry name" value="WD_REPEATS_1"/>
    <property type="match status" value="1"/>
</dbReference>
<comment type="caution">
    <text evidence="3">The sequence shown here is derived from an EMBL/GenBank/DDBJ whole genome shotgun (WGS) entry which is preliminary data.</text>
</comment>
<reference evidence="3" key="1">
    <citation type="submission" date="2021-01" db="EMBL/GenBank/DDBJ databases">
        <authorList>
            <consortium name="Genoscope - CEA"/>
            <person name="William W."/>
        </authorList>
    </citation>
    <scope>NUCLEOTIDE SEQUENCE</scope>
</reference>
<dbReference type="EMBL" id="CAJJDO010000047">
    <property type="protein sequence ID" value="CAD8167252.1"/>
    <property type="molecule type" value="Genomic_DNA"/>
</dbReference>
<feature type="repeat" description="WD" evidence="1">
    <location>
        <begin position="33"/>
        <end position="68"/>
    </location>
</feature>
<gene>
    <name evidence="3" type="ORF">PPENT_87.1.T0470008</name>
</gene>
<feature type="repeat" description="WD" evidence="1">
    <location>
        <begin position="1"/>
        <end position="25"/>
    </location>
</feature>
<keyword evidence="4" id="KW-1185">Reference proteome</keyword>
<evidence type="ECO:0000313" key="4">
    <source>
        <dbReference type="Proteomes" id="UP000689195"/>
    </source>
</evidence>
<proteinExistence type="predicted"/>
<evidence type="ECO:0000256" key="1">
    <source>
        <dbReference type="PROSITE-ProRule" id="PRU00221"/>
    </source>
</evidence>
<evidence type="ECO:0000313" key="3">
    <source>
        <dbReference type="EMBL" id="CAD8167252.1"/>
    </source>
</evidence>